<evidence type="ECO:0000256" key="2">
    <source>
        <dbReference type="SAM" id="Phobius"/>
    </source>
</evidence>
<sequence length="115" mass="12729">MHRSRADLSKARRRSQPDSGNESICRSSVTQKLHTGRWEEISHEYFTIMITYIIISPCLTFAGRARKNLNIDRSESAASRPCSGVVGREDSGGTTPRSVHQLACPAVRAATTQKL</sequence>
<keyword evidence="4" id="KW-1185">Reference proteome</keyword>
<dbReference type="Proteomes" id="UP000735302">
    <property type="component" value="Unassembled WGS sequence"/>
</dbReference>
<feature type="compositionally biased region" description="Basic and acidic residues" evidence="1">
    <location>
        <begin position="1"/>
        <end position="10"/>
    </location>
</feature>
<keyword evidence="2" id="KW-0472">Membrane</keyword>
<name>A0AAV3ZNF2_9GAST</name>
<dbReference type="EMBL" id="BLXT01003136">
    <property type="protein sequence ID" value="GFO00611.1"/>
    <property type="molecule type" value="Genomic_DNA"/>
</dbReference>
<comment type="caution">
    <text evidence="3">The sequence shown here is derived from an EMBL/GenBank/DDBJ whole genome shotgun (WGS) entry which is preliminary data.</text>
</comment>
<evidence type="ECO:0000256" key="1">
    <source>
        <dbReference type="SAM" id="MobiDB-lite"/>
    </source>
</evidence>
<feature type="transmembrane region" description="Helical" evidence="2">
    <location>
        <begin position="45"/>
        <end position="63"/>
    </location>
</feature>
<feature type="compositionally biased region" description="Polar residues" evidence="1">
    <location>
        <begin position="17"/>
        <end position="26"/>
    </location>
</feature>
<organism evidence="3 4">
    <name type="scientific">Plakobranchus ocellatus</name>
    <dbReference type="NCBI Taxonomy" id="259542"/>
    <lineage>
        <taxon>Eukaryota</taxon>
        <taxon>Metazoa</taxon>
        <taxon>Spiralia</taxon>
        <taxon>Lophotrochozoa</taxon>
        <taxon>Mollusca</taxon>
        <taxon>Gastropoda</taxon>
        <taxon>Heterobranchia</taxon>
        <taxon>Euthyneura</taxon>
        <taxon>Panpulmonata</taxon>
        <taxon>Sacoglossa</taxon>
        <taxon>Placobranchoidea</taxon>
        <taxon>Plakobranchidae</taxon>
        <taxon>Plakobranchus</taxon>
    </lineage>
</organism>
<evidence type="ECO:0000313" key="4">
    <source>
        <dbReference type="Proteomes" id="UP000735302"/>
    </source>
</evidence>
<feature type="region of interest" description="Disordered" evidence="1">
    <location>
        <begin position="1"/>
        <end position="26"/>
    </location>
</feature>
<evidence type="ECO:0000313" key="3">
    <source>
        <dbReference type="EMBL" id="GFO00611.1"/>
    </source>
</evidence>
<keyword evidence="2" id="KW-1133">Transmembrane helix</keyword>
<reference evidence="3 4" key="1">
    <citation type="journal article" date="2021" name="Elife">
        <title>Chloroplast acquisition without the gene transfer in kleptoplastic sea slugs, Plakobranchus ocellatus.</title>
        <authorList>
            <person name="Maeda T."/>
            <person name="Takahashi S."/>
            <person name="Yoshida T."/>
            <person name="Shimamura S."/>
            <person name="Takaki Y."/>
            <person name="Nagai Y."/>
            <person name="Toyoda A."/>
            <person name="Suzuki Y."/>
            <person name="Arimoto A."/>
            <person name="Ishii H."/>
            <person name="Satoh N."/>
            <person name="Nishiyama T."/>
            <person name="Hasebe M."/>
            <person name="Maruyama T."/>
            <person name="Minagawa J."/>
            <person name="Obokata J."/>
            <person name="Shigenobu S."/>
        </authorList>
    </citation>
    <scope>NUCLEOTIDE SEQUENCE [LARGE SCALE GENOMIC DNA]</scope>
</reference>
<keyword evidence="2" id="KW-0812">Transmembrane</keyword>
<dbReference type="AlphaFoldDB" id="A0AAV3ZNF2"/>
<feature type="region of interest" description="Disordered" evidence="1">
    <location>
        <begin position="73"/>
        <end position="99"/>
    </location>
</feature>
<proteinExistence type="predicted"/>
<gene>
    <name evidence="3" type="ORF">PoB_002711600</name>
</gene>
<protein>
    <submittedName>
        <fullName evidence="3">Uncharacterized protein</fullName>
    </submittedName>
</protein>
<accession>A0AAV3ZNF2</accession>